<organism evidence="2 3">
    <name type="scientific">Clarias magur</name>
    <name type="common">Asian catfish</name>
    <name type="synonym">Macropteronotus magur</name>
    <dbReference type="NCBI Taxonomy" id="1594786"/>
    <lineage>
        <taxon>Eukaryota</taxon>
        <taxon>Metazoa</taxon>
        <taxon>Chordata</taxon>
        <taxon>Craniata</taxon>
        <taxon>Vertebrata</taxon>
        <taxon>Euteleostomi</taxon>
        <taxon>Actinopterygii</taxon>
        <taxon>Neopterygii</taxon>
        <taxon>Teleostei</taxon>
        <taxon>Ostariophysi</taxon>
        <taxon>Siluriformes</taxon>
        <taxon>Clariidae</taxon>
        <taxon>Clarias</taxon>
    </lineage>
</organism>
<reference evidence="2" key="1">
    <citation type="submission" date="2020-07" db="EMBL/GenBank/DDBJ databases">
        <title>Clarias magur genome sequencing, assembly and annotation.</title>
        <authorList>
            <person name="Kushwaha B."/>
            <person name="Kumar R."/>
            <person name="Das P."/>
            <person name="Joshi C.G."/>
            <person name="Kumar D."/>
            <person name="Nagpure N.S."/>
            <person name="Pandey M."/>
            <person name="Agarwal S."/>
            <person name="Srivastava S."/>
            <person name="Singh M."/>
            <person name="Sahoo L."/>
            <person name="Jayasankar P."/>
            <person name="Meher P.K."/>
            <person name="Koringa P.G."/>
            <person name="Iquebal M.A."/>
            <person name="Das S.P."/>
            <person name="Bit A."/>
            <person name="Patnaik S."/>
            <person name="Patel N."/>
            <person name="Shah T.M."/>
            <person name="Hinsu A."/>
            <person name="Jena J.K."/>
        </authorList>
    </citation>
    <scope>NUCLEOTIDE SEQUENCE</scope>
    <source>
        <strain evidence="2">CIFAMagur01</strain>
        <tissue evidence="2">Testis</tissue>
    </source>
</reference>
<comment type="caution">
    <text evidence="2">The sequence shown here is derived from an EMBL/GenBank/DDBJ whole genome shotgun (WGS) entry which is preliminary data.</text>
</comment>
<sequence length="64" mass="7163">FFAPPRLRPGGSGLGHSSKLSRTRFYSSSHREGNGFDSPLHHDFTFHSTAPCVSHDFIELFLLC</sequence>
<gene>
    <name evidence="2" type="ORF">DAT39_012304</name>
</gene>
<feature type="region of interest" description="Disordered" evidence="1">
    <location>
        <begin position="1"/>
        <end position="20"/>
    </location>
</feature>
<feature type="non-terminal residue" evidence="2">
    <location>
        <position position="1"/>
    </location>
</feature>
<protein>
    <submittedName>
        <fullName evidence="2">Uncharacterized protein</fullName>
    </submittedName>
</protein>
<dbReference type="Proteomes" id="UP000727407">
    <property type="component" value="Unassembled WGS sequence"/>
</dbReference>
<keyword evidence="3" id="KW-1185">Reference proteome</keyword>
<evidence type="ECO:0000313" key="3">
    <source>
        <dbReference type="Proteomes" id="UP000727407"/>
    </source>
</evidence>
<evidence type="ECO:0000313" key="2">
    <source>
        <dbReference type="EMBL" id="KAF5897995.1"/>
    </source>
</evidence>
<dbReference type="AlphaFoldDB" id="A0A8J4UMJ6"/>
<accession>A0A8J4UMJ6</accession>
<evidence type="ECO:0000256" key="1">
    <source>
        <dbReference type="SAM" id="MobiDB-lite"/>
    </source>
</evidence>
<proteinExistence type="predicted"/>
<dbReference type="EMBL" id="QNUK01000215">
    <property type="protein sequence ID" value="KAF5897995.1"/>
    <property type="molecule type" value="Genomic_DNA"/>
</dbReference>
<name>A0A8J4UMJ6_CLAMG</name>